<dbReference type="SMART" id="SM00530">
    <property type="entry name" value="HTH_XRE"/>
    <property type="match status" value="1"/>
</dbReference>
<feature type="domain" description="HTH cro/C1-type" evidence="1">
    <location>
        <begin position="19"/>
        <end position="75"/>
    </location>
</feature>
<dbReference type="InterPro" id="IPR001387">
    <property type="entry name" value="Cro/C1-type_HTH"/>
</dbReference>
<dbReference type="PROSITE" id="PS50943">
    <property type="entry name" value="HTH_CROC1"/>
    <property type="match status" value="1"/>
</dbReference>
<evidence type="ECO:0000313" key="2">
    <source>
        <dbReference type="EMBL" id="GAA2427179.1"/>
    </source>
</evidence>
<organism evidence="2 3">
    <name type="scientific">Actinomadura vinacea</name>
    <dbReference type="NCBI Taxonomy" id="115336"/>
    <lineage>
        <taxon>Bacteria</taxon>
        <taxon>Bacillati</taxon>
        <taxon>Actinomycetota</taxon>
        <taxon>Actinomycetes</taxon>
        <taxon>Streptosporangiales</taxon>
        <taxon>Thermomonosporaceae</taxon>
        <taxon>Actinomadura</taxon>
    </lineage>
</organism>
<dbReference type="CDD" id="cd00093">
    <property type="entry name" value="HTH_XRE"/>
    <property type="match status" value="1"/>
</dbReference>
<dbReference type="Gene3D" id="1.10.260.40">
    <property type="entry name" value="lambda repressor-like DNA-binding domains"/>
    <property type="match status" value="1"/>
</dbReference>
<dbReference type="SUPFAM" id="SSF47413">
    <property type="entry name" value="lambda repressor-like DNA-binding domains"/>
    <property type="match status" value="1"/>
</dbReference>
<sequence>MNDRTPDPADPDLSVGQRVQYYREKRGMSREVLGGLVGKSTRWVKAVERGEIGEPKLPMLLSIAAALKLSDVARLTGSRSLPTEMFRSPGHPALAGVRDAINSVTGSMTGPPSPLDHLQARLDAAWRARHASPDHRTVLGSLLPELIRDAKHAARAYEGAERRRALSLLAQIYNLAQFFVAYQPSADLLWRVVERSIMAAEESEDPRAFAGAVWLATQAHRDVNDFAAAEAVNLEGIDLVAPHVEQAGTRLRALWGALHHELAYTAARAGEKGTAWRWWDKADKIAQQLPTAYYEPMTSFSRVIMGAHAVTVAVELRQGGEARKQAKRAATAAIPSQPRRGRHLIEVARAWQLAGDEAATLGTLDDAYKAAPETIRYNSYAHRMTREIAQGKGALRRPARELADRIGLLV</sequence>
<dbReference type="EMBL" id="BAAARW010000016">
    <property type="protein sequence ID" value="GAA2427179.1"/>
    <property type="molecule type" value="Genomic_DNA"/>
</dbReference>
<keyword evidence="3" id="KW-1185">Reference proteome</keyword>
<dbReference type="RefSeq" id="WP_344591360.1">
    <property type="nucleotide sequence ID" value="NZ_BAAARW010000016.1"/>
</dbReference>
<evidence type="ECO:0000313" key="3">
    <source>
        <dbReference type="Proteomes" id="UP001501231"/>
    </source>
</evidence>
<dbReference type="Proteomes" id="UP001501231">
    <property type="component" value="Unassembled WGS sequence"/>
</dbReference>
<name>A0ABP5WJA0_9ACTN</name>
<evidence type="ECO:0000259" key="1">
    <source>
        <dbReference type="PROSITE" id="PS50943"/>
    </source>
</evidence>
<gene>
    <name evidence="2" type="ORF">GCM10010191_45060</name>
</gene>
<dbReference type="Pfam" id="PF13560">
    <property type="entry name" value="HTH_31"/>
    <property type="match status" value="1"/>
</dbReference>
<proteinExistence type="predicted"/>
<comment type="caution">
    <text evidence="2">The sequence shown here is derived from an EMBL/GenBank/DDBJ whole genome shotgun (WGS) entry which is preliminary data.</text>
</comment>
<dbReference type="InterPro" id="IPR010982">
    <property type="entry name" value="Lambda_DNA-bd_dom_sf"/>
</dbReference>
<protein>
    <recommendedName>
        <fullName evidence="1">HTH cro/C1-type domain-containing protein</fullName>
    </recommendedName>
</protein>
<reference evidence="3" key="1">
    <citation type="journal article" date="2019" name="Int. J. Syst. Evol. Microbiol.">
        <title>The Global Catalogue of Microorganisms (GCM) 10K type strain sequencing project: providing services to taxonomists for standard genome sequencing and annotation.</title>
        <authorList>
            <consortium name="The Broad Institute Genomics Platform"/>
            <consortium name="The Broad Institute Genome Sequencing Center for Infectious Disease"/>
            <person name="Wu L."/>
            <person name="Ma J."/>
        </authorList>
    </citation>
    <scope>NUCLEOTIDE SEQUENCE [LARGE SCALE GENOMIC DNA]</scope>
    <source>
        <strain evidence="3">JCM 3325</strain>
    </source>
</reference>
<accession>A0ABP5WJA0</accession>